<dbReference type="GeneID" id="26517738"/>
<evidence type="ECO:0000313" key="2">
    <source>
        <dbReference type="Proteomes" id="UP000033804"/>
    </source>
</evidence>
<gene>
    <name evidence="1" type="ORF">Sm_phiM9_056</name>
</gene>
<proteinExistence type="predicted"/>
<dbReference type="RefSeq" id="YP_009189440.1">
    <property type="nucleotide sequence ID" value="NC_028676.1"/>
</dbReference>
<evidence type="ECO:0000313" key="1">
    <source>
        <dbReference type="EMBL" id="AKE44686.1"/>
    </source>
</evidence>
<reference evidence="1 2" key="1">
    <citation type="journal article" date="2015" name="J. Virol.">
        <title>Sinorhizobium meliloti Phage ?M9 Defines a New Group of T4 Superfamily Phages with Unusual Genomic Features but a Common T=16 Capsid.</title>
        <authorList>
            <person name="Johnson M.C."/>
            <person name="Tatum K.B."/>
            <person name="Lynn J.S."/>
            <person name="Brewer T.E."/>
            <person name="Lu S."/>
            <person name="Washburn B.K."/>
            <person name="Stroupe M.E."/>
            <person name="Jones K.M."/>
        </authorList>
    </citation>
    <scope>NUCLEOTIDE SEQUENCE [LARGE SCALE GENOMIC DNA]</scope>
</reference>
<sequence length="184" mass="21766">MQISDFFIIRDNFLKHVRRKLKNVPYDQKLRTFSASGQRYFQDFDQAKFLNEIGRNELITVTKLELKRIESTIKKSIDFHQEQIDLTNREVSTPSKKREYINEQNKKIHWLTHVYNPKFPSRDQNTFLASSFENGLFKGFTRKCEVDPSVTLTVIGDAIFVKLKDEKATGKTFNKKDQVVYMEM</sequence>
<dbReference type="EMBL" id="KP881232">
    <property type="protein sequence ID" value="AKE44686.1"/>
    <property type="molecule type" value="Genomic_DNA"/>
</dbReference>
<organism evidence="1 2">
    <name type="scientific">Sinorhizobium phage phiM9</name>
    <dbReference type="NCBI Taxonomy" id="1636182"/>
    <lineage>
        <taxon>Viruses</taxon>
        <taxon>Duplodnaviria</taxon>
        <taxon>Heunggongvirae</taxon>
        <taxon>Uroviricota</taxon>
        <taxon>Caudoviricetes</taxon>
        <taxon>Pootjesviridae</taxon>
        <taxon>Emnonavirus</taxon>
        <taxon>Emnonavirus phiM9</taxon>
    </lineage>
</organism>
<dbReference type="KEGG" id="vg:26517738"/>
<reference evidence="2" key="2">
    <citation type="submission" date="2015-03" db="EMBL/GenBank/DDBJ databases">
        <title>The genome and structure of Sinorhizobium meliloti phage phiM9.</title>
        <authorList>
            <person name="Johnson M.C."/>
            <person name="Tatum K.B."/>
            <person name="Lynn J.S."/>
            <person name="Brewer T.E."/>
            <person name="Washburn B.K."/>
            <person name="Stroupe M.E."/>
            <person name="Jones K.M."/>
        </authorList>
    </citation>
    <scope>NUCLEOTIDE SEQUENCE [LARGE SCALE GENOMIC DNA]</scope>
</reference>
<accession>A0A0F6TGL3</accession>
<dbReference type="OrthoDB" id="33388at10239"/>
<name>A0A0F6TGL3_9CAUD</name>
<dbReference type="Proteomes" id="UP000033804">
    <property type="component" value="Segment"/>
</dbReference>
<protein>
    <submittedName>
        <fullName evidence="1">Uncharacterized protein</fullName>
    </submittedName>
</protein>
<keyword evidence="2" id="KW-1185">Reference proteome</keyword>